<dbReference type="Proteomes" id="UP000010931">
    <property type="component" value="Unassembled WGS sequence"/>
</dbReference>
<feature type="compositionally biased region" description="Basic and acidic residues" evidence="1">
    <location>
        <begin position="22"/>
        <end position="33"/>
    </location>
</feature>
<dbReference type="AlphaFoldDB" id="L7F0D7"/>
<protein>
    <submittedName>
        <fullName evidence="2">Uncharacterized protein</fullName>
    </submittedName>
</protein>
<sequence>TRSPAPGRGAAGRSGRRGPAGPRDRETERDRREFAAGVDEVWRSATEGHVRPPTVEENQRATVQGVCGEHLVPAGSGDPDAHEDIVNEIVKRYRATDPPLLLPALAPRRRGAEKVGQTAVDGVAEVLSAGRHDSERTEQEAAQGRGVELEQGQAVRRVEFEDRSCGPARPDVDVTAPGGPPHSLLQQAPGEGPDHPLAVQGGLGREVDVHGQRIRRGVAERGMDGELLLLRGDQTCTRGLFEGDIHGSLRSGSGRRWRCRRVVPTWCYDPEMASPITRNPQLLM</sequence>
<accession>L7F0D7</accession>
<dbReference type="EMBL" id="AEJB01000409">
    <property type="protein sequence ID" value="ELP65123.1"/>
    <property type="molecule type" value="Genomic_DNA"/>
</dbReference>
<proteinExistence type="predicted"/>
<feature type="region of interest" description="Disordered" evidence="1">
    <location>
        <begin position="1"/>
        <end position="33"/>
    </location>
</feature>
<comment type="caution">
    <text evidence="2">The sequence shown here is derived from an EMBL/GenBank/DDBJ whole genome shotgun (WGS) entry which is preliminary data.</text>
</comment>
<organism evidence="2 3">
    <name type="scientific">Streptomyces turgidiscabies (strain Car8)</name>
    <dbReference type="NCBI Taxonomy" id="698760"/>
    <lineage>
        <taxon>Bacteria</taxon>
        <taxon>Bacillati</taxon>
        <taxon>Actinomycetota</taxon>
        <taxon>Actinomycetes</taxon>
        <taxon>Kitasatosporales</taxon>
        <taxon>Streptomycetaceae</taxon>
        <taxon>Streptomyces</taxon>
    </lineage>
</organism>
<feature type="compositionally biased region" description="Low complexity" evidence="1">
    <location>
        <begin position="1"/>
        <end position="21"/>
    </location>
</feature>
<feature type="region of interest" description="Disordered" evidence="1">
    <location>
        <begin position="130"/>
        <end position="149"/>
    </location>
</feature>
<evidence type="ECO:0000313" key="3">
    <source>
        <dbReference type="Proteomes" id="UP000010931"/>
    </source>
</evidence>
<keyword evidence="3" id="KW-1185">Reference proteome</keyword>
<feature type="compositionally biased region" description="Basic and acidic residues" evidence="1">
    <location>
        <begin position="130"/>
        <end position="139"/>
    </location>
</feature>
<evidence type="ECO:0000313" key="2">
    <source>
        <dbReference type="EMBL" id="ELP65123.1"/>
    </source>
</evidence>
<gene>
    <name evidence="2" type="ORF">STRTUCAR8_00451</name>
</gene>
<feature type="non-terminal residue" evidence="2">
    <location>
        <position position="1"/>
    </location>
</feature>
<name>L7F0D7_STRT8</name>
<reference evidence="2 3" key="1">
    <citation type="journal article" date="2011" name="Plasmid">
        <title>Streptomyces turgidiscabies Car8 contains a modular pathogenicity island that shares virulence genes with other actinobacterial plant pathogens.</title>
        <authorList>
            <person name="Huguet-Tapia J.C."/>
            <person name="Badger J.H."/>
            <person name="Loria R."/>
            <person name="Pettis G.S."/>
        </authorList>
    </citation>
    <scope>NUCLEOTIDE SEQUENCE [LARGE SCALE GENOMIC DNA]</scope>
    <source>
        <strain evidence="2 3">Car8</strain>
    </source>
</reference>
<evidence type="ECO:0000256" key="1">
    <source>
        <dbReference type="SAM" id="MobiDB-lite"/>
    </source>
</evidence>
<feature type="region of interest" description="Disordered" evidence="1">
    <location>
        <begin position="162"/>
        <end position="194"/>
    </location>
</feature>